<accession>A0A7V6A5V2</accession>
<reference evidence="1" key="1">
    <citation type="journal article" date="2020" name="mSystems">
        <title>Genome- and Community-Level Interaction Insights into Carbon Utilization and Element Cycling Functions of Hydrothermarchaeota in Hydrothermal Sediment.</title>
        <authorList>
            <person name="Zhou Z."/>
            <person name="Liu Y."/>
            <person name="Xu W."/>
            <person name="Pan J."/>
            <person name="Luo Z.H."/>
            <person name="Li M."/>
        </authorList>
    </citation>
    <scope>NUCLEOTIDE SEQUENCE [LARGE SCALE GENOMIC DNA]</scope>
    <source>
        <strain evidence="1">SpSt-767</strain>
    </source>
</reference>
<proteinExistence type="predicted"/>
<name>A0A7V6A5V2_9BACT</name>
<evidence type="ECO:0000313" key="1">
    <source>
        <dbReference type="EMBL" id="HHS30762.1"/>
    </source>
</evidence>
<dbReference type="EMBL" id="DTGR01000213">
    <property type="protein sequence ID" value="HHS30762.1"/>
    <property type="molecule type" value="Genomic_DNA"/>
</dbReference>
<comment type="caution">
    <text evidence="1">The sequence shown here is derived from an EMBL/GenBank/DDBJ whole genome shotgun (WGS) entry which is preliminary data.</text>
</comment>
<gene>
    <name evidence="1" type="ORF">ENV52_13810</name>
</gene>
<organism evidence="1">
    <name type="scientific">Desulfobacca acetoxidans</name>
    <dbReference type="NCBI Taxonomy" id="60893"/>
    <lineage>
        <taxon>Bacteria</taxon>
        <taxon>Pseudomonadati</taxon>
        <taxon>Thermodesulfobacteriota</taxon>
        <taxon>Desulfobaccia</taxon>
        <taxon>Desulfobaccales</taxon>
        <taxon>Desulfobaccaceae</taxon>
        <taxon>Desulfobacca</taxon>
    </lineage>
</organism>
<dbReference type="AlphaFoldDB" id="A0A7V6A5V2"/>
<sequence length="59" mass="6626">MPSPGQNPAMAPYDEMEMRRPLSKITPTMQQAHSLADFIEYFSRGHALDFGPMKDIVTA</sequence>
<protein>
    <submittedName>
        <fullName evidence="1">Uncharacterized protein</fullName>
    </submittedName>
</protein>